<evidence type="ECO:0000256" key="1">
    <source>
        <dbReference type="ARBA" id="ARBA00001971"/>
    </source>
</evidence>
<dbReference type="InterPro" id="IPR050121">
    <property type="entry name" value="Cytochrome_P450_monoxygenase"/>
</dbReference>
<keyword evidence="3 6" id="KW-0349">Heme</keyword>
<keyword evidence="8" id="KW-1133">Transmembrane helix</keyword>
<accession>A0AAI8YS97</accession>
<keyword evidence="7" id="KW-0503">Monooxygenase</keyword>
<evidence type="ECO:0000256" key="4">
    <source>
        <dbReference type="ARBA" id="ARBA00022723"/>
    </source>
</evidence>
<dbReference type="PROSITE" id="PS00086">
    <property type="entry name" value="CYTOCHROME_P450"/>
    <property type="match status" value="1"/>
</dbReference>
<evidence type="ECO:0000256" key="2">
    <source>
        <dbReference type="ARBA" id="ARBA00010617"/>
    </source>
</evidence>
<comment type="cofactor">
    <cofactor evidence="1 6">
        <name>heme</name>
        <dbReference type="ChEBI" id="CHEBI:30413"/>
    </cofactor>
</comment>
<dbReference type="Gene3D" id="1.10.630.10">
    <property type="entry name" value="Cytochrome P450"/>
    <property type="match status" value="1"/>
</dbReference>
<dbReference type="SUPFAM" id="SSF48264">
    <property type="entry name" value="Cytochrome P450"/>
    <property type="match status" value="1"/>
</dbReference>
<dbReference type="InterPro" id="IPR001128">
    <property type="entry name" value="Cyt_P450"/>
</dbReference>
<dbReference type="GO" id="GO:0004497">
    <property type="term" value="F:monooxygenase activity"/>
    <property type="evidence" value="ECO:0007669"/>
    <property type="project" value="UniProtKB-KW"/>
</dbReference>
<protein>
    <submittedName>
        <fullName evidence="9">Cytochrome P450</fullName>
    </submittedName>
</protein>
<keyword evidence="5 6" id="KW-0408">Iron</keyword>
<evidence type="ECO:0000256" key="8">
    <source>
        <dbReference type="SAM" id="Phobius"/>
    </source>
</evidence>
<dbReference type="Proteomes" id="UP001296104">
    <property type="component" value="Unassembled WGS sequence"/>
</dbReference>
<dbReference type="GO" id="GO:0005506">
    <property type="term" value="F:iron ion binding"/>
    <property type="evidence" value="ECO:0007669"/>
    <property type="project" value="InterPro"/>
</dbReference>
<feature type="transmembrane region" description="Helical" evidence="8">
    <location>
        <begin position="18"/>
        <end position="38"/>
    </location>
</feature>
<dbReference type="InterPro" id="IPR036396">
    <property type="entry name" value="Cyt_P450_sf"/>
</dbReference>
<dbReference type="CDD" id="cd11058">
    <property type="entry name" value="CYP60B-like"/>
    <property type="match status" value="1"/>
</dbReference>
<dbReference type="AlphaFoldDB" id="A0AAI8YS97"/>
<sequence length="507" mass="57070">MDTPVSQSIAVVVRGSPVLAVLIVIALLSGTSLVYNLYFHPLSIFSGPWYFAASDLPYAITQLLGTSQYTLATAHARYGDVVRIGPNALTFTNPKAWDGLYGLRKGGIAALPKDPLFYSEMLLGDETITRVSDTDAIPIRRAMNAAFAPKNLLLQESMLKEHIERLMSQLATESEKSVNEGVDVRKWLTMSMFDINSHFSFGEDMGCVRNGKYHHWVQFVVDFFYAATLIHQCHKFWPLAPLLASLMPSSVQKAKAQHNEASLDRVRRRMGQDDGDRTDFMHHFVRQAQRDNLSKDIIEAQASVVILAGSETSGVGLTSTVFQVLSHPTVYRRLCEEICTLFPTVADVTLLDTLNKLPFLHAVIWEALRIHAPLANGFTRVVPEMQKDFVAYDGVHLPASTVVHINHYAINTSPRNFRDPLAFIPERWLGDSKYKDDQREAMQPFSVGPRNCPGRNFAMNNMKLAMVYLIMTFSMELCEGMQGWDQGQKIYNGWLQPPLMVRLRKRA</sequence>
<keyword evidence="8" id="KW-0472">Membrane</keyword>
<evidence type="ECO:0000256" key="6">
    <source>
        <dbReference type="PIRSR" id="PIRSR602403-1"/>
    </source>
</evidence>
<reference evidence="9" key="1">
    <citation type="submission" date="2023-11" db="EMBL/GenBank/DDBJ databases">
        <authorList>
            <person name="Alioto T."/>
            <person name="Alioto T."/>
            <person name="Gomez Garrido J."/>
        </authorList>
    </citation>
    <scope>NUCLEOTIDE SEQUENCE</scope>
</reference>
<proteinExistence type="inferred from homology"/>
<keyword evidence="4 6" id="KW-0479">Metal-binding</keyword>
<evidence type="ECO:0000256" key="3">
    <source>
        <dbReference type="ARBA" id="ARBA00022617"/>
    </source>
</evidence>
<dbReference type="EMBL" id="CAVMBE010000004">
    <property type="protein sequence ID" value="CAK3813169.1"/>
    <property type="molecule type" value="Genomic_DNA"/>
</dbReference>
<evidence type="ECO:0000256" key="5">
    <source>
        <dbReference type="ARBA" id="ARBA00023004"/>
    </source>
</evidence>
<keyword evidence="10" id="KW-1185">Reference proteome</keyword>
<dbReference type="InterPro" id="IPR017972">
    <property type="entry name" value="Cyt_P450_CS"/>
</dbReference>
<feature type="binding site" description="axial binding residue" evidence="6">
    <location>
        <position position="452"/>
    </location>
    <ligand>
        <name>heme</name>
        <dbReference type="ChEBI" id="CHEBI:30413"/>
    </ligand>
    <ligandPart>
        <name>Fe</name>
        <dbReference type="ChEBI" id="CHEBI:18248"/>
    </ligandPart>
</feature>
<dbReference type="Pfam" id="PF00067">
    <property type="entry name" value="p450"/>
    <property type="match status" value="1"/>
</dbReference>
<keyword evidence="8" id="KW-0812">Transmembrane</keyword>
<evidence type="ECO:0000313" key="10">
    <source>
        <dbReference type="Proteomes" id="UP001296104"/>
    </source>
</evidence>
<dbReference type="PRINTS" id="PR00465">
    <property type="entry name" value="EP450IV"/>
</dbReference>
<dbReference type="PRINTS" id="PR00385">
    <property type="entry name" value="P450"/>
</dbReference>
<dbReference type="PANTHER" id="PTHR24305:SF210">
    <property type="entry name" value="CYTOCHROME P450 MONOOXYGENASE ASQL-RELATED"/>
    <property type="match status" value="1"/>
</dbReference>
<keyword evidence="7" id="KW-0560">Oxidoreductase</keyword>
<gene>
    <name evidence="9" type="ORF">LECACI_7A001059</name>
</gene>
<evidence type="ECO:0000313" key="9">
    <source>
        <dbReference type="EMBL" id="CAK3813169.1"/>
    </source>
</evidence>
<evidence type="ECO:0000256" key="7">
    <source>
        <dbReference type="RuleBase" id="RU000461"/>
    </source>
</evidence>
<dbReference type="PANTHER" id="PTHR24305">
    <property type="entry name" value="CYTOCHROME P450"/>
    <property type="match status" value="1"/>
</dbReference>
<dbReference type="InterPro" id="IPR002403">
    <property type="entry name" value="Cyt_P450_E_grp-IV"/>
</dbReference>
<name>A0AAI8YS97_9PEZI</name>
<organism evidence="9 10">
    <name type="scientific">Lecanosticta acicola</name>
    <dbReference type="NCBI Taxonomy" id="111012"/>
    <lineage>
        <taxon>Eukaryota</taxon>
        <taxon>Fungi</taxon>
        <taxon>Dikarya</taxon>
        <taxon>Ascomycota</taxon>
        <taxon>Pezizomycotina</taxon>
        <taxon>Dothideomycetes</taxon>
        <taxon>Dothideomycetidae</taxon>
        <taxon>Mycosphaerellales</taxon>
        <taxon>Mycosphaerellaceae</taxon>
        <taxon>Lecanosticta</taxon>
    </lineage>
</organism>
<comment type="similarity">
    <text evidence="2 7">Belongs to the cytochrome P450 family.</text>
</comment>
<dbReference type="GO" id="GO:0016705">
    <property type="term" value="F:oxidoreductase activity, acting on paired donors, with incorporation or reduction of molecular oxygen"/>
    <property type="evidence" value="ECO:0007669"/>
    <property type="project" value="InterPro"/>
</dbReference>
<dbReference type="GO" id="GO:0020037">
    <property type="term" value="F:heme binding"/>
    <property type="evidence" value="ECO:0007669"/>
    <property type="project" value="InterPro"/>
</dbReference>
<comment type="caution">
    <text evidence="9">The sequence shown here is derived from an EMBL/GenBank/DDBJ whole genome shotgun (WGS) entry which is preliminary data.</text>
</comment>